<evidence type="ECO:0000313" key="2">
    <source>
        <dbReference type="Proteomes" id="UP000184212"/>
    </source>
</evidence>
<organism evidence="1 2">
    <name type="scientific">Chryseolinea serpens</name>
    <dbReference type="NCBI Taxonomy" id="947013"/>
    <lineage>
        <taxon>Bacteria</taxon>
        <taxon>Pseudomonadati</taxon>
        <taxon>Bacteroidota</taxon>
        <taxon>Cytophagia</taxon>
        <taxon>Cytophagales</taxon>
        <taxon>Fulvivirgaceae</taxon>
        <taxon>Chryseolinea</taxon>
    </lineage>
</organism>
<dbReference type="AlphaFoldDB" id="A0A1M5MAJ5"/>
<proteinExistence type="predicted"/>
<dbReference type="Proteomes" id="UP000184212">
    <property type="component" value="Unassembled WGS sequence"/>
</dbReference>
<protein>
    <submittedName>
        <fullName evidence="1">Uncharacterized protein</fullName>
    </submittedName>
</protein>
<reference evidence="1 2" key="1">
    <citation type="submission" date="2016-11" db="EMBL/GenBank/DDBJ databases">
        <authorList>
            <person name="Jaros S."/>
            <person name="Januszkiewicz K."/>
            <person name="Wedrychowicz H."/>
        </authorList>
    </citation>
    <scope>NUCLEOTIDE SEQUENCE [LARGE SCALE GENOMIC DNA]</scope>
    <source>
        <strain evidence="1 2">DSM 24574</strain>
    </source>
</reference>
<dbReference type="RefSeq" id="WP_073132644.1">
    <property type="nucleotide sequence ID" value="NZ_FQWQ01000001.1"/>
</dbReference>
<accession>A0A1M5MAJ5</accession>
<name>A0A1M5MAJ5_9BACT</name>
<sequence length="155" mass="17309">MGLTLQFAIGDKQQIIDAVKTFDFDFLEQLESESKLADFSLHLEPNDLNFLVGSATELLDVGEFGLRECLDTTKFYFDSEAGGAFFVDTAIIDLFSRFNKNDARALTHKWSEKMTAAHGEDIPVNDDAVGAVEALIAISKDAQEQNLDLVHIWYL</sequence>
<gene>
    <name evidence="1" type="ORF">SAMN04488109_1642</name>
</gene>
<dbReference type="OrthoDB" id="3078528at2"/>
<evidence type="ECO:0000313" key="1">
    <source>
        <dbReference type="EMBL" id="SHG74231.1"/>
    </source>
</evidence>
<keyword evidence="2" id="KW-1185">Reference proteome</keyword>
<dbReference type="EMBL" id="FQWQ01000001">
    <property type="protein sequence ID" value="SHG74231.1"/>
    <property type="molecule type" value="Genomic_DNA"/>
</dbReference>